<protein>
    <recommendedName>
        <fullName evidence="3">DUF4376 domain-containing protein</fullName>
    </recommendedName>
</protein>
<evidence type="ECO:0008006" key="3">
    <source>
        <dbReference type="Google" id="ProtNLM"/>
    </source>
</evidence>
<dbReference type="EMBL" id="FOYP01000001">
    <property type="protein sequence ID" value="SFR40449.1"/>
    <property type="molecule type" value="Genomic_DNA"/>
</dbReference>
<evidence type="ECO:0000313" key="1">
    <source>
        <dbReference type="EMBL" id="SFR40449.1"/>
    </source>
</evidence>
<gene>
    <name evidence="1" type="ORF">SAMN04488005_1501</name>
</gene>
<proteinExistence type="predicted"/>
<sequence length="138" mass="15107">MKVVIRKNAGKVAKERVDLTKQDVADRTLPPAQLIERIEAERDRRMEALVSTYKRPERETWPVQVSEATAYKADNMAPTPMLASLAGARGFTVDQMADRVLTLNAAFAAATGVIMGAATILTNSDPIPADFADDVHWP</sequence>
<name>A0A1I6GE41_9RHOB</name>
<dbReference type="Proteomes" id="UP000199478">
    <property type="component" value="Unassembled WGS sequence"/>
</dbReference>
<keyword evidence="2" id="KW-1185">Reference proteome</keyword>
<evidence type="ECO:0000313" key="2">
    <source>
        <dbReference type="Proteomes" id="UP000199478"/>
    </source>
</evidence>
<reference evidence="2" key="1">
    <citation type="submission" date="2016-10" db="EMBL/GenBank/DDBJ databases">
        <authorList>
            <person name="Varghese N."/>
            <person name="Submissions S."/>
        </authorList>
    </citation>
    <scope>NUCLEOTIDE SEQUENCE [LARGE SCALE GENOMIC DNA]</scope>
    <source>
        <strain evidence="2">DSM 26879</strain>
    </source>
</reference>
<organism evidence="1 2">
    <name type="scientific">Yoonia tamlensis</name>
    <dbReference type="NCBI Taxonomy" id="390270"/>
    <lineage>
        <taxon>Bacteria</taxon>
        <taxon>Pseudomonadati</taxon>
        <taxon>Pseudomonadota</taxon>
        <taxon>Alphaproteobacteria</taxon>
        <taxon>Rhodobacterales</taxon>
        <taxon>Paracoccaceae</taxon>
        <taxon>Yoonia</taxon>
    </lineage>
</organism>
<dbReference type="OrthoDB" id="7870359at2"/>
<dbReference type="RefSeq" id="WP_090198369.1">
    <property type="nucleotide sequence ID" value="NZ_FOYP01000001.1"/>
</dbReference>
<dbReference type="STRING" id="390270.SAMN04488005_1501"/>
<dbReference type="AlphaFoldDB" id="A0A1I6GE41"/>
<accession>A0A1I6GE41</accession>